<reference evidence="2 3" key="1">
    <citation type="submission" date="2013-11" db="EMBL/GenBank/DDBJ databases">
        <title>The Genome Sequence of Phytophthora parasitica P1976.</title>
        <authorList>
            <consortium name="The Broad Institute Genomics Platform"/>
            <person name="Russ C."/>
            <person name="Tyler B."/>
            <person name="Panabieres F."/>
            <person name="Shan W."/>
            <person name="Tripathy S."/>
            <person name="Grunwald N."/>
            <person name="Machado M."/>
            <person name="Johnson C.S."/>
            <person name="Walker B."/>
            <person name="Young S."/>
            <person name="Zeng Q."/>
            <person name="Gargeya S."/>
            <person name="Fitzgerald M."/>
            <person name="Haas B."/>
            <person name="Abouelleil A."/>
            <person name="Allen A.W."/>
            <person name="Alvarado L."/>
            <person name="Arachchi H.M."/>
            <person name="Berlin A.M."/>
            <person name="Chapman S.B."/>
            <person name="Gainer-Dewar J."/>
            <person name="Goldberg J."/>
            <person name="Griggs A."/>
            <person name="Gujja S."/>
            <person name="Hansen M."/>
            <person name="Howarth C."/>
            <person name="Imamovic A."/>
            <person name="Ireland A."/>
            <person name="Larimer J."/>
            <person name="McCowan C."/>
            <person name="Murphy C."/>
            <person name="Pearson M."/>
            <person name="Poon T.W."/>
            <person name="Priest M."/>
            <person name="Roberts A."/>
            <person name="Saif S."/>
            <person name="Shea T."/>
            <person name="Sisk P."/>
            <person name="Sykes S."/>
            <person name="Wortman J."/>
            <person name="Nusbaum C."/>
            <person name="Birren B."/>
        </authorList>
    </citation>
    <scope>NUCLEOTIDE SEQUENCE [LARGE SCALE GENOMIC DNA]</scope>
    <source>
        <strain evidence="2 3">P1976</strain>
    </source>
</reference>
<evidence type="ECO:0000313" key="3">
    <source>
        <dbReference type="Proteomes" id="UP000028582"/>
    </source>
</evidence>
<dbReference type="AlphaFoldDB" id="A0A080Z2D9"/>
<evidence type="ECO:0000256" key="1">
    <source>
        <dbReference type="SAM" id="MobiDB-lite"/>
    </source>
</evidence>
<dbReference type="EMBL" id="ANJA01003875">
    <property type="protein sequence ID" value="ETO60800.1"/>
    <property type="molecule type" value="Genomic_DNA"/>
</dbReference>
<dbReference type="InterPro" id="IPR052579">
    <property type="entry name" value="Zinc_finger_SWIM"/>
</dbReference>
<name>A0A080Z2D9_PHYNI</name>
<gene>
    <name evidence="2" type="ORF">F444_21046</name>
</gene>
<comment type="caution">
    <text evidence="2">The sequence shown here is derived from an EMBL/GenBank/DDBJ whole genome shotgun (WGS) entry which is preliminary data.</text>
</comment>
<evidence type="ECO:0000313" key="2">
    <source>
        <dbReference type="EMBL" id="ETO60800.1"/>
    </source>
</evidence>
<dbReference type="PANTHER" id="PTHR31569:SF4">
    <property type="entry name" value="SWIM-TYPE DOMAIN-CONTAINING PROTEIN"/>
    <property type="match status" value="1"/>
</dbReference>
<sequence length="234" mass="26532">MAPDERWCDRRAREEWRVIGERRSIAMKSGSTRRRSRRVPAAPQSGEEPVEIASPPEKTEFDSWGALDAYLKAYSAETYQSFRVRTNNKVTTRKKKIQDCGSTKPLVPEEWVYYSKTFVCTHAGKYKPRGKGKRKRQESRALDCDVQKGRVYVYDSMASSYSDSVRAVAQKMIMMLPDGVRPSARLVTHDPGLGVQSDSYNCGGPAQQNTSPDLDADVEPLRLFGIFRIYAYSV</sequence>
<dbReference type="Proteomes" id="UP000028582">
    <property type="component" value="Unassembled WGS sequence"/>
</dbReference>
<dbReference type="PANTHER" id="PTHR31569">
    <property type="entry name" value="SWIM-TYPE DOMAIN-CONTAINING PROTEIN"/>
    <property type="match status" value="1"/>
</dbReference>
<proteinExistence type="predicted"/>
<protein>
    <submittedName>
        <fullName evidence="2">Uncharacterized protein</fullName>
    </submittedName>
</protein>
<organism evidence="2 3">
    <name type="scientific">Phytophthora nicotianae P1976</name>
    <dbReference type="NCBI Taxonomy" id="1317066"/>
    <lineage>
        <taxon>Eukaryota</taxon>
        <taxon>Sar</taxon>
        <taxon>Stramenopiles</taxon>
        <taxon>Oomycota</taxon>
        <taxon>Peronosporomycetes</taxon>
        <taxon>Peronosporales</taxon>
        <taxon>Peronosporaceae</taxon>
        <taxon>Phytophthora</taxon>
    </lineage>
</organism>
<accession>A0A080Z2D9</accession>
<feature type="region of interest" description="Disordered" evidence="1">
    <location>
        <begin position="27"/>
        <end position="55"/>
    </location>
</feature>